<evidence type="ECO:0000256" key="2">
    <source>
        <dbReference type="ARBA" id="ARBA00013091"/>
    </source>
</evidence>
<keyword evidence="3" id="KW-0964">Secreted</keyword>
<accession>A0A9P4HE70</accession>
<evidence type="ECO:0000256" key="1">
    <source>
        <dbReference type="ARBA" id="ARBA00004613"/>
    </source>
</evidence>
<feature type="signal peptide" evidence="10">
    <location>
        <begin position="1"/>
        <end position="23"/>
    </location>
</feature>
<organism evidence="11 12">
    <name type="scientific">Setomelanomma holmii</name>
    <dbReference type="NCBI Taxonomy" id="210430"/>
    <lineage>
        <taxon>Eukaryota</taxon>
        <taxon>Fungi</taxon>
        <taxon>Dikarya</taxon>
        <taxon>Ascomycota</taxon>
        <taxon>Pezizomycotina</taxon>
        <taxon>Dothideomycetes</taxon>
        <taxon>Pleosporomycetidae</taxon>
        <taxon>Pleosporales</taxon>
        <taxon>Pleosporineae</taxon>
        <taxon>Phaeosphaeriaceae</taxon>
        <taxon>Setomelanomma</taxon>
    </lineage>
</organism>
<evidence type="ECO:0000256" key="4">
    <source>
        <dbReference type="ARBA" id="ARBA00022651"/>
    </source>
</evidence>
<proteinExistence type="predicted"/>
<dbReference type="OrthoDB" id="424610at2759"/>
<evidence type="ECO:0000313" key="12">
    <source>
        <dbReference type="Proteomes" id="UP000799777"/>
    </source>
</evidence>
<dbReference type="PANTHER" id="PTHR38050">
    <property type="match status" value="1"/>
</dbReference>
<name>A0A9P4HE70_9PLEO</name>
<keyword evidence="4" id="KW-0858">Xylan degradation</keyword>
<evidence type="ECO:0000256" key="10">
    <source>
        <dbReference type="SAM" id="SignalP"/>
    </source>
</evidence>
<dbReference type="GO" id="GO:0030600">
    <property type="term" value="F:feruloyl esterase activity"/>
    <property type="evidence" value="ECO:0007669"/>
    <property type="project" value="UniProtKB-EC"/>
</dbReference>
<gene>
    <name evidence="11" type="ORF">EK21DRAFT_87943</name>
</gene>
<reference evidence="11" key="1">
    <citation type="journal article" date="2020" name="Stud. Mycol.">
        <title>101 Dothideomycetes genomes: a test case for predicting lifestyles and emergence of pathogens.</title>
        <authorList>
            <person name="Haridas S."/>
            <person name="Albert R."/>
            <person name="Binder M."/>
            <person name="Bloem J."/>
            <person name="Labutti K."/>
            <person name="Salamov A."/>
            <person name="Andreopoulos B."/>
            <person name="Baker S."/>
            <person name="Barry K."/>
            <person name="Bills G."/>
            <person name="Bluhm B."/>
            <person name="Cannon C."/>
            <person name="Castanera R."/>
            <person name="Culley D."/>
            <person name="Daum C."/>
            <person name="Ezra D."/>
            <person name="Gonzalez J."/>
            <person name="Henrissat B."/>
            <person name="Kuo A."/>
            <person name="Liang C."/>
            <person name="Lipzen A."/>
            <person name="Lutzoni F."/>
            <person name="Magnuson J."/>
            <person name="Mondo S."/>
            <person name="Nolan M."/>
            <person name="Ohm R."/>
            <person name="Pangilinan J."/>
            <person name="Park H.-J."/>
            <person name="Ramirez L."/>
            <person name="Alfaro M."/>
            <person name="Sun H."/>
            <person name="Tritt A."/>
            <person name="Yoshinaga Y."/>
            <person name="Zwiers L.-H."/>
            <person name="Turgeon B."/>
            <person name="Goodwin S."/>
            <person name="Spatafora J."/>
            <person name="Crous P."/>
            <person name="Grigoriev I."/>
        </authorList>
    </citation>
    <scope>NUCLEOTIDE SEQUENCE</scope>
    <source>
        <strain evidence="11">CBS 110217</strain>
    </source>
</reference>
<evidence type="ECO:0000256" key="6">
    <source>
        <dbReference type="ARBA" id="ARBA00022801"/>
    </source>
</evidence>
<keyword evidence="6" id="KW-0378">Hydrolase</keyword>
<dbReference type="Gene3D" id="3.40.50.1820">
    <property type="entry name" value="alpha/beta hydrolase"/>
    <property type="match status" value="1"/>
</dbReference>
<dbReference type="EMBL" id="ML978179">
    <property type="protein sequence ID" value="KAF2031687.1"/>
    <property type="molecule type" value="Genomic_DNA"/>
</dbReference>
<sequence length="343" mass="37138">MLFGGNISTTALIALRTLQSINAVPVASNGCGKSSPAELIPGDAPANFTLYSRVGAGERRYLLHLLSTYTNDCPAPLIIALHAFGQTAGSMEEVTRFSDSDSNQDYITVYPEGINNLWLGDRGAPNSSVVDDRAFINDLLDSLESTLYVDTLRIYTTGFSNGGAFSDVSAACYAKNSLGYSLFEAEPCMTDQRTRPLPSLDIHGDSDGVIAYNGNNSRFDIDDNGIPDPDTLPIPRWLSDWAIRNGCASAANYTMQNYPAEGDEANATSWLQNETIQQKSWTCDGWANVVIGYYVKDLGHGWPSTIALEGILEDYRGGPTTWNASTFLMGRLARWSLPAAAAL</sequence>
<dbReference type="PANTHER" id="PTHR38050:SF2">
    <property type="entry name" value="FERULOYL ESTERASE C-RELATED"/>
    <property type="match status" value="1"/>
</dbReference>
<dbReference type="InterPro" id="IPR043595">
    <property type="entry name" value="FaeB/C/D"/>
</dbReference>
<keyword evidence="5 10" id="KW-0732">Signal</keyword>
<dbReference type="GO" id="GO:0045493">
    <property type="term" value="P:xylan catabolic process"/>
    <property type="evidence" value="ECO:0007669"/>
    <property type="project" value="UniProtKB-KW"/>
</dbReference>
<evidence type="ECO:0000256" key="8">
    <source>
        <dbReference type="ARBA" id="ARBA00023326"/>
    </source>
</evidence>
<evidence type="ECO:0000256" key="5">
    <source>
        <dbReference type="ARBA" id="ARBA00022729"/>
    </source>
</evidence>
<comment type="catalytic activity">
    <reaction evidence="9">
        <text>feruloyl-polysaccharide + H2O = ferulate + polysaccharide.</text>
        <dbReference type="EC" id="3.1.1.73"/>
    </reaction>
</comment>
<comment type="subcellular location">
    <subcellularLocation>
        <location evidence="1">Secreted</location>
    </subcellularLocation>
</comment>
<dbReference type="EC" id="3.1.1.73" evidence="2"/>
<evidence type="ECO:0000313" key="11">
    <source>
        <dbReference type="EMBL" id="KAF2031687.1"/>
    </source>
</evidence>
<keyword evidence="12" id="KW-1185">Reference proteome</keyword>
<dbReference type="GO" id="GO:0005576">
    <property type="term" value="C:extracellular region"/>
    <property type="evidence" value="ECO:0007669"/>
    <property type="project" value="UniProtKB-SubCell"/>
</dbReference>
<feature type="chain" id="PRO_5040373901" description="feruloyl esterase" evidence="10">
    <location>
        <begin position="24"/>
        <end position="343"/>
    </location>
</feature>
<keyword evidence="7" id="KW-0119">Carbohydrate metabolism</keyword>
<dbReference type="Proteomes" id="UP000799777">
    <property type="component" value="Unassembled WGS sequence"/>
</dbReference>
<dbReference type="AlphaFoldDB" id="A0A9P4HE70"/>
<dbReference type="SUPFAM" id="SSF53474">
    <property type="entry name" value="alpha/beta-Hydrolases"/>
    <property type="match status" value="1"/>
</dbReference>
<evidence type="ECO:0000256" key="3">
    <source>
        <dbReference type="ARBA" id="ARBA00022525"/>
    </source>
</evidence>
<comment type="caution">
    <text evidence="11">The sequence shown here is derived from an EMBL/GenBank/DDBJ whole genome shotgun (WGS) entry which is preliminary data.</text>
</comment>
<dbReference type="InterPro" id="IPR029058">
    <property type="entry name" value="AB_hydrolase_fold"/>
</dbReference>
<protein>
    <recommendedName>
        <fullName evidence="2">feruloyl esterase</fullName>
        <ecNumber evidence="2">3.1.1.73</ecNumber>
    </recommendedName>
</protein>
<evidence type="ECO:0000256" key="7">
    <source>
        <dbReference type="ARBA" id="ARBA00023277"/>
    </source>
</evidence>
<keyword evidence="8" id="KW-0624">Polysaccharide degradation</keyword>
<evidence type="ECO:0000256" key="9">
    <source>
        <dbReference type="ARBA" id="ARBA00034075"/>
    </source>
</evidence>